<dbReference type="Gramene" id="RZC63063">
    <property type="protein sequence ID" value="RZC63063"/>
    <property type="gene ID" value="C5167_024816"/>
</dbReference>
<dbReference type="AlphaFoldDB" id="A0A4Y7JPM6"/>
<name>A0A4Y7JPM6_PAPSO</name>
<dbReference type="Proteomes" id="UP000316621">
    <property type="component" value="Chromosome 5"/>
</dbReference>
<reference evidence="1 2" key="1">
    <citation type="journal article" date="2018" name="Science">
        <title>The opium poppy genome and morphinan production.</title>
        <authorList>
            <person name="Guo L."/>
            <person name="Winzer T."/>
            <person name="Yang X."/>
            <person name="Li Y."/>
            <person name="Ning Z."/>
            <person name="He Z."/>
            <person name="Teodor R."/>
            <person name="Lu Y."/>
            <person name="Bowser T.A."/>
            <person name="Graham I.A."/>
            <person name="Ye K."/>
        </authorList>
    </citation>
    <scope>NUCLEOTIDE SEQUENCE [LARGE SCALE GENOMIC DNA]</scope>
    <source>
        <strain evidence="2">cv. HN1</strain>
        <tissue evidence="1">Leaves</tissue>
    </source>
</reference>
<gene>
    <name evidence="1" type="ORF">C5167_024816</name>
</gene>
<evidence type="ECO:0000313" key="2">
    <source>
        <dbReference type="Proteomes" id="UP000316621"/>
    </source>
</evidence>
<sequence>MRCVSIEKFQQKSGRMTSDFMEIIQNGLREDYKYSDANRERMKDILNNPSNFTEDEKINTLVSFHKDTCANVLLQLYPSIGDDDACQDAFEDLKILKKYVSVLDELEFENKRSCLYAMYQQLRANKRYDYSRSAMSGLLESPDAQLPEDIKNQILQNLGCHIYDYDVDDDVYDVYDDDNDDEDKEYLRVEREISVILAELRRLGVDISEYQDSDSNEDPKFMDNQPITQATIDHYTLMEEEVKRRSDEMVQVLEDVNPIAGGDRRFMGKNRNE</sequence>
<proteinExistence type="predicted"/>
<dbReference type="EMBL" id="CM010719">
    <property type="protein sequence ID" value="RZC63063.1"/>
    <property type="molecule type" value="Genomic_DNA"/>
</dbReference>
<keyword evidence="2" id="KW-1185">Reference proteome</keyword>
<protein>
    <submittedName>
        <fullName evidence="1">Uncharacterized protein</fullName>
    </submittedName>
</protein>
<organism evidence="1 2">
    <name type="scientific">Papaver somniferum</name>
    <name type="common">Opium poppy</name>
    <dbReference type="NCBI Taxonomy" id="3469"/>
    <lineage>
        <taxon>Eukaryota</taxon>
        <taxon>Viridiplantae</taxon>
        <taxon>Streptophyta</taxon>
        <taxon>Embryophyta</taxon>
        <taxon>Tracheophyta</taxon>
        <taxon>Spermatophyta</taxon>
        <taxon>Magnoliopsida</taxon>
        <taxon>Ranunculales</taxon>
        <taxon>Papaveraceae</taxon>
        <taxon>Papaveroideae</taxon>
        <taxon>Papaver</taxon>
    </lineage>
</organism>
<accession>A0A4Y7JPM6</accession>
<evidence type="ECO:0000313" key="1">
    <source>
        <dbReference type="EMBL" id="RZC63063.1"/>
    </source>
</evidence>